<evidence type="ECO:0000256" key="3">
    <source>
        <dbReference type="ARBA" id="ARBA00004174"/>
    </source>
</evidence>
<keyword evidence="11 14" id="KW-0408">Iron</keyword>
<dbReference type="InParanoid" id="A0A7R8UPX4"/>
<keyword evidence="6 14" id="KW-0349">Heme</keyword>
<dbReference type="InterPro" id="IPR002401">
    <property type="entry name" value="Cyt_P450_E_grp-I"/>
</dbReference>
<comment type="subcellular location">
    <subcellularLocation>
        <location evidence="4">Endoplasmic reticulum membrane</location>
        <topology evidence="4">Peripheral membrane protein</topology>
    </subcellularLocation>
    <subcellularLocation>
        <location evidence="3">Microsome membrane</location>
        <topology evidence="3">Peripheral membrane protein</topology>
    </subcellularLocation>
</comment>
<evidence type="ECO:0000256" key="8">
    <source>
        <dbReference type="ARBA" id="ARBA00022824"/>
    </source>
</evidence>
<evidence type="ECO:0000256" key="11">
    <source>
        <dbReference type="ARBA" id="ARBA00023004"/>
    </source>
</evidence>
<keyword evidence="8" id="KW-0256">Endoplasmic reticulum</keyword>
<evidence type="ECO:0000256" key="9">
    <source>
        <dbReference type="ARBA" id="ARBA00022848"/>
    </source>
</evidence>
<keyword evidence="12 15" id="KW-0503">Monooxygenase</keyword>
<evidence type="ECO:0000256" key="15">
    <source>
        <dbReference type="RuleBase" id="RU000461"/>
    </source>
</evidence>
<dbReference type="InterPro" id="IPR050476">
    <property type="entry name" value="Insect_CytP450_Detox"/>
</dbReference>
<evidence type="ECO:0000313" key="17">
    <source>
        <dbReference type="Proteomes" id="UP000594454"/>
    </source>
</evidence>
<reference evidence="16 17" key="1">
    <citation type="submission" date="2020-11" db="EMBL/GenBank/DDBJ databases">
        <authorList>
            <person name="Wallbank WR R."/>
            <person name="Pardo Diaz C."/>
            <person name="Kozak K."/>
            <person name="Martin S."/>
            <person name="Jiggins C."/>
            <person name="Moest M."/>
            <person name="Warren A I."/>
            <person name="Generalovic N T."/>
            <person name="Byers J.R.P. K."/>
            <person name="Montejo-Kovacevich G."/>
            <person name="Yen C E."/>
        </authorList>
    </citation>
    <scope>NUCLEOTIDE SEQUENCE [LARGE SCALE GENOMIC DNA]</scope>
</reference>
<keyword evidence="17" id="KW-1185">Reference proteome</keyword>
<dbReference type="InterPro" id="IPR036396">
    <property type="entry name" value="Cyt_P450_sf"/>
</dbReference>
<evidence type="ECO:0000256" key="12">
    <source>
        <dbReference type="ARBA" id="ARBA00023033"/>
    </source>
</evidence>
<keyword evidence="9" id="KW-0492">Microsome</keyword>
<dbReference type="OMA" id="MQLVPRQ"/>
<dbReference type="InterPro" id="IPR017972">
    <property type="entry name" value="Cyt_P450_CS"/>
</dbReference>
<dbReference type="GO" id="GO:0004497">
    <property type="term" value="F:monooxygenase activity"/>
    <property type="evidence" value="ECO:0007669"/>
    <property type="project" value="UniProtKB-KW"/>
</dbReference>
<gene>
    <name evidence="16" type="ORF">HERILL_LOCUS7624</name>
</gene>
<evidence type="ECO:0000256" key="1">
    <source>
        <dbReference type="ARBA" id="ARBA00001971"/>
    </source>
</evidence>
<evidence type="ECO:0000256" key="6">
    <source>
        <dbReference type="ARBA" id="ARBA00022617"/>
    </source>
</evidence>
<evidence type="ECO:0000256" key="7">
    <source>
        <dbReference type="ARBA" id="ARBA00022723"/>
    </source>
</evidence>
<dbReference type="FunFam" id="1.10.630.10:FF:000042">
    <property type="entry name" value="Cytochrome P450"/>
    <property type="match status" value="1"/>
</dbReference>
<sequence>MWMVLGLIALGTYIVVKWVSKNFDFFEKQGVKFVKPYPLIGTNTWLLGRENIAVILKKFYDQFPNEKIFGLFNFAAPFYVIRDPDLIKHLAVKEFENFSNHMKFVDTNHDEFFGSMLTTLRDKKWKEMRSALSPIFTGSKMRMMFELMSEVGEEMSEYFWEKYSNQGPVAYDIKNIFSRFTNDVIATCAFGVKCDSFRDPSNEFFKIGQSFVRFSSPLQMMKFLLIRYFPKTSRTFGLMIFSKDNKNLFYKMIIENMNTREKNNIHRPDLINLLMQIRKGELHHEDGNDDAEHESIAAVKEEIHNHGNISAKKLWTDNEIIAQCFLFFIAGFETSSATLRYLAYELATNPEVQEKLVTEIDKLHENLDGSHLSYEKIQSLKYLDMVISETLRKWPAAFTTDRQCSKDFTYKGDDGLEFNLEKDMVIWIPIYGLHMDPKYYPEPEKFDPERFDESNRHNLNLNAYLPFGIGPRNCIGSRFALMEMKIAIYYLLLKFTFEVGPETQVPLKLKRTPNGLQPDVDVKLRLQPRHV</sequence>
<dbReference type="PROSITE" id="PS00086">
    <property type="entry name" value="CYTOCHROME_P450"/>
    <property type="match status" value="1"/>
</dbReference>
<proteinExistence type="inferred from homology"/>
<dbReference type="GO" id="GO:0016705">
    <property type="term" value="F:oxidoreductase activity, acting on paired donors, with incorporation or reduction of molecular oxygen"/>
    <property type="evidence" value="ECO:0007669"/>
    <property type="project" value="InterPro"/>
</dbReference>
<dbReference type="Pfam" id="PF00067">
    <property type="entry name" value="p450"/>
    <property type="match status" value="1"/>
</dbReference>
<dbReference type="OrthoDB" id="2789670at2759"/>
<dbReference type="PRINTS" id="PR00463">
    <property type="entry name" value="EP450I"/>
</dbReference>
<name>A0A7R8UPX4_HERIL</name>
<comment type="function">
    <text evidence="2">May be involved in the metabolism of insect hormones and in the breakdown of synthetic insecticides.</text>
</comment>
<organism evidence="16 17">
    <name type="scientific">Hermetia illucens</name>
    <name type="common">Black soldier fly</name>
    <dbReference type="NCBI Taxonomy" id="343691"/>
    <lineage>
        <taxon>Eukaryota</taxon>
        <taxon>Metazoa</taxon>
        <taxon>Ecdysozoa</taxon>
        <taxon>Arthropoda</taxon>
        <taxon>Hexapoda</taxon>
        <taxon>Insecta</taxon>
        <taxon>Pterygota</taxon>
        <taxon>Neoptera</taxon>
        <taxon>Endopterygota</taxon>
        <taxon>Diptera</taxon>
        <taxon>Brachycera</taxon>
        <taxon>Stratiomyomorpha</taxon>
        <taxon>Stratiomyidae</taxon>
        <taxon>Hermetiinae</taxon>
        <taxon>Hermetia</taxon>
    </lineage>
</organism>
<evidence type="ECO:0000256" key="14">
    <source>
        <dbReference type="PIRSR" id="PIRSR602401-1"/>
    </source>
</evidence>
<dbReference type="PANTHER" id="PTHR24292">
    <property type="entry name" value="CYTOCHROME P450"/>
    <property type="match status" value="1"/>
</dbReference>
<keyword evidence="13" id="KW-0472">Membrane</keyword>
<comment type="cofactor">
    <cofactor evidence="1 14">
        <name>heme</name>
        <dbReference type="ChEBI" id="CHEBI:30413"/>
    </cofactor>
</comment>
<evidence type="ECO:0000256" key="2">
    <source>
        <dbReference type="ARBA" id="ARBA00003690"/>
    </source>
</evidence>
<evidence type="ECO:0000256" key="13">
    <source>
        <dbReference type="ARBA" id="ARBA00023136"/>
    </source>
</evidence>
<accession>A0A7R8UPX4</accession>
<dbReference type="GO" id="GO:0020037">
    <property type="term" value="F:heme binding"/>
    <property type="evidence" value="ECO:0007669"/>
    <property type="project" value="InterPro"/>
</dbReference>
<dbReference type="Gene3D" id="1.10.630.10">
    <property type="entry name" value="Cytochrome P450"/>
    <property type="match status" value="1"/>
</dbReference>
<evidence type="ECO:0008006" key="18">
    <source>
        <dbReference type="Google" id="ProtNLM"/>
    </source>
</evidence>
<dbReference type="EMBL" id="LR899011">
    <property type="protein sequence ID" value="CAD7084746.1"/>
    <property type="molecule type" value="Genomic_DNA"/>
</dbReference>
<dbReference type="PANTHER" id="PTHR24292:SF54">
    <property type="entry name" value="CYP9F3-RELATED"/>
    <property type="match status" value="1"/>
</dbReference>
<dbReference type="CDD" id="cd11056">
    <property type="entry name" value="CYP6-like"/>
    <property type="match status" value="1"/>
</dbReference>
<evidence type="ECO:0000256" key="10">
    <source>
        <dbReference type="ARBA" id="ARBA00023002"/>
    </source>
</evidence>
<dbReference type="GO" id="GO:0005506">
    <property type="term" value="F:iron ion binding"/>
    <property type="evidence" value="ECO:0007669"/>
    <property type="project" value="InterPro"/>
</dbReference>
<dbReference type="PRINTS" id="PR00385">
    <property type="entry name" value="P450"/>
</dbReference>
<evidence type="ECO:0000256" key="5">
    <source>
        <dbReference type="ARBA" id="ARBA00010617"/>
    </source>
</evidence>
<dbReference type="GO" id="GO:0005789">
    <property type="term" value="C:endoplasmic reticulum membrane"/>
    <property type="evidence" value="ECO:0007669"/>
    <property type="project" value="UniProtKB-SubCell"/>
</dbReference>
<dbReference type="SUPFAM" id="SSF48264">
    <property type="entry name" value="Cytochrome P450"/>
    <property type="match status" value="1"/>
</dbReference>
<evidence type="ECO:0000313" key="16">
    <source>
        <dbReference type="EMBL" id="CAD7084746.1"/>
    </source>
</evidence>
<keyword evidence="10 15" id="KW-0560">Oxidoreductase</keyword>
<dbReference type="InterPro" id="IPR001128">
    <property type="entry name" value="Cyt_P450"/>
</dbReference>
<protein>
    <recommendedName>
        <fullName evidence="18">Cytochrome P450</fullName>
    </recommendedName>
</protein>
<feature type="binding site" description="axial binding residue" evidence="14">
    <location>
        <position position="474"/>
    </location>
    <ligand>
        <name>heme</name>
        <dbReference type="ChEBI" id="CHEBI:30413"/>
    </ligand>
    <ligandPart>
        <name>Fe</name>
        <dbReference type="ChEBI" id="CHEBI:18248"/>
    </ligandPart>
</feature>
<dbReference type="AlphaFoldDB" id="A0A7R8UPX4"/>
<keyword evidence="7 14" id="KW-0479">Metal-binding</keyword>
<evidence type="ECO:0000256" key="4">
    <source>
        <dbReference type="ARBA" id="ARBA00004406"/>
    </source>
</evidence>
<dbReference type="Proteomes" id="UP000594454">
    <property type="component" value="Chromosome 3"/>
</dbReference>
<comment type="similarity">
    <text evidence="5 15">Belongs to the cytochrome P450 family.</text>
</comment>